<evidence type="ECO:0000313" key="5">
    <source>
        <dbReference type="Proteomes" id="UP000654075"/>
    </source>
</evidence>
<evidence type="ECO:0000256" key="2">
    <source>
        <dbReference type="SAM" id="MobiDB-lite"/>
    </source>
</evidence>
<keyword evidence="1" id="KW-0853">WD repeat</keyword>
<protein>
    <recommendedName>
        <fullName evidence="6">Guanine nucleotide-binding protein subunit beta-like protein</fullName>
    </recommendedName>
</protein>
<feature type="region of interest" description="Disordered" evidence="2">
    <location>
        <begin position="1"/>
        <end position="56"/>
    </location>
</feature>
<dbReference type="EMBL" id="CAJNNW010035728">
    <property type="protein sequence ID" value="CAE8729654.1"/>
    <property type="molecule type" value="Genomic_DNA"/>
</dbReference>
<feature type="repeat" description="WD" evidence="1">
    <location>
        <begin position="304"/>
        <end position="345"/>
    </location>
</feature>
<dbReference type="SMART" id="SM00320">
    <property type="entry name" value="WD40"/>
    <property type="match status" value="7"/>
</dbReference>
<gene>
    <name evidence="3" type="ORF">PGLA1383_LOCUS21165</name>
    <name evidence="4" type="ORF">PGLA2088_LOCUS45479</name>
</gene>
<feature type="repeat" description="WD" evidence="1">
    <location>
        <begin position="346"/>
        <end position="387"/>
    </location>
</feature>
<evidence type="ECO:0000313" key="3">
    <source>
        <dbReference type="EMBL" id="CAE8602934.1"/>
    </source>
</evidence>
<feature type="repeat" description="WD" evidence="1">
    <location>
        <begin position="220"/>
        <end position="261"/>
    </location>
</feature>
<dbReference type="Proteomes" id="UP000626109">
    <property type="component" value="Unassembled WGS sequence"/>
</dbReference>
<dbReference type="AlphaFoldDB" id="A0A813EV88"/>
<sequence length="454" mass="48019">MEDRSEDDGMREGPPLKKHKPAMMIDDHGMEAETDSLPEGPPLKKHKPEETSNESSEMVVEVRWALSGEQLATVRVPAASTVAHLYEVLNNYNNYNNSNNNCSNNSNNSQATGQASRLQAMLGGRLLERFELLGSLGPSGGLAAVEVVRCRSPVVLASSESFLASVWNAESGKRFRAIPSPDEGAQSSCFSSDGSLGLVGYSNGLSKVFLLATGECTQTLTARCGSVLSVSLSSCGQQGITGNLNGTAKLWRVSDGSCVATFARHSGPVHAVALSPDSQVAVTGSGDETAKVWCTQTGNCMQTLQGHAGIVLSVALTPDSTFAVTGSFDGCAKLWSIATGCCERTFAGHHSAVTALAVCPHQDLLVTGSFDGNWKVWHLNSGLCRDTFAGHNNNYTNNNSDKIRSVCISPDGANVLFGSPNGSCKLCNLKTREFLRSFSIEGGRLLAVGLCYPS</sequence>
<organism evidence="3 5">
    <name type="scientific">Polarella glacialis</name>
    <name type="common">Dinoflagellate</name>
    <dbReference type="NCBI Taxonomy" id="89957"/>
    <lineage>
        <taxon>Eukaryota</taxon>
        <taxon>Sar</taxon>
        <taxon>Alveolata</taxon>
        <taxon>Dinophyceae</taxon>
        <taxon>Suessiales</taxon>
        <taxon>Suessiaceae</taxon>
        <taxon>Polarella</taxon>
    </lineage>
</organism>
<dbReference type="SUPFAM" id="SSF50978">
    <property type="entry name" value="WD40 repeat-like"/>
    <property type="match status" value="1"/>
</dbReference>
<reference evidence="3" key="1">
    <citation type="submission" date="2021-02" db="EMBL/GenBank/DDBJ databases">
        <authorList>
            <person name="Dougan E. K."/>
            <person name="Rhodes N."/>
            <person name="Thang M."/>
            <person name="Chan C."/>
        </authorList>
    </citation>
    <scope>NUCLEOTIDE SEQUENCE</scope>
</reference>
<name>A0A813EV88_POLGL</name>
<accession>A0A813EV88</accession>
<evidence type="ECO:0008006" key="6">
    <source>
        <dbReference type="Google" id="ProtNLM"/>
    </source>
</evidence>
<feature type="compositionally biased region" description="Basic and acidic residues" evidence="2">
    <location>
        <begin position="1"/>
        <end position="15"/>
    </location>
</feature>
<dbReference type="PANTHER" id="PTHR19846">
    <property type="entry name" value="WD40 REPEAT PROTEIN"/>
    <property type="match status" value="1"/>
</dbReference>
<dbReference type="PROSITE" id="PS50294">
    <property type="entry name" value="WD_REPEATS_REGION"/>
    <property type="match status" value="3"/>
</dbReference>
<dbReference type="CDD" id="cd00200">
    <property type="entry name" value="WD40"/>
    <property type="match status" value="1"/>
</dbReference>
<comment type="caution">
    <text evidence="3">The sequence shown here is derived from an EMBL/GenBank/DDBJ whole genome shotgun (WGS) entry which is preliminary data.</text>
</comment>
<keyword evidence="5" id="KW-1185">Reference proteome</keyword>
<dbReference type="Pfam" id="PF00400">
    <property type="entry name" value="WD40"/>
    <property type="match status" value="5"/>
</dbReference>
<dbReference type="GO" id="GO:0030621">
    <property type="term" value="F:U4 snRNA binding"/>
    <property type="evidence" value="ECO:0007669"/>
    <property type="project" value="TreeGrafter"/>
</dbReference>
<dbReference type="GO" id="GO:0000398">
    <property type="term" value="P:mRNA splicing, via spliceosome"/>
    <property type="evidence" value="ECO:0007669"/>
    <property type="project" value="TreeGrafter"/>
</dbReference>
<dbReference type="GO" id="GO:0017070">
    <property type="term" value="F:U6 snRNA binding"/>
    <property type="evidence" value="ECO:0007669"/>
    <property type="project" value="TreeGrafter"/>
</dbReference>
<dbReference type="InterPro" id="IPR001680">
    <property type="entry name" value="WD40_rpt"/>
</dbReference>
<dbReference type="EMBL" id="CAJNNV010014823">
    <property type="protein sequence ID" value="CAE8602934.1"/>
    <property type="molecule type" value="Genomic_DNA"/>
</dbReference>
<evidence type="ECO:0000256" key="1">
    <source>
        <dbReference type="PROSITE-ProRule" id="PRU00221"/>
    </source>
</evidence>
<proteinExistence type="predicted"/>
<dbReference type="Gene3D" id="2.130.10.10">
    <property type="entry name" value="YVTN repeat-like/Quinoprotein amine dehydrogenase"/>
    <property type="match status" value="2"/>
</dbReference>
<evidence type="ECO:0000313" key="4">
    <source>
        <dbReference type="EMBL" id="CAE8729654.1"/>
    </source>
</evidence>
<dbReference type="InterPro" id="IPR015943">
    <property type="entry name" value="WD40/YVTN_repeat-like_dom_sf"/>
</dbReference>
<dbReference type="GO" id="GO:0046540">
    <property type="term" value="C:U4/U6 x U5 tri-snRNP complex"/>
    <property type="evidence" value="ECO:0007669"/>
    <property type="project" value="TreeGrafter"/>
</dbReference>
<dbReference type="InterPro" id="IPR036322">
    <property type="entry name" value="WD40_repeat_dom_sf"/>
</dbReference>
<dbReference type="PROSITE" id="PS50082">
    <property type="entry name" value="WD_REPEATS_2"/>
    <property type="match status" value="4"/>
</dbReference>
<dbReference type="PANTHER" id="PTHR19846:SF0">
    <property type="entry name" value="PRE-MRNA PROCESSING FACTOR 4"/>
    <property type="match status" value="1"/>
</dbReference>
<feature type="repeat" description="WD" evidence="1">
    <location>
        <begin position="262"/>
        <end position="303"/>
    </location>
</feature>
<dbReference type="OrthoDB" id="538223at2759"/>
<dbReference type="Proteomes" id="UP000654075">
    <property type="component" value="Unassembled WGS sequence"/>
</dbReference>